<organism evidence="4 5">
    <name type="scientific">Xanthocytophaga flava</name>
    <dbReference type="NCBI Taxonomy" id="3048013"/>
    <lineage>
        <taxon>Bacteria</taxon>
        <taxon>Pseudomonadati</taxon>
        <taxon>Bacteroidota</taxon>
        <taxon>Cytophagia</taxon>
        <taxon>Cytophagales</taxon>
        <taxon>Rhodocytophagaceae</taxon>
        <taxon>Xanthocytophaga</taxon>
    </lineage>
</organism>
<sequence length="814" mass="92518">MIELLVKSSFILGIAWLFYKAVLQRESFFAVNRMYFWAVLLLAFVLPFVSLPPLVTHQGYLSTIFSDNEVTDQPEGTSALVTPPRQQALPKDTPQETQKEVSSQQTAKEATSLSAKSAGEETTSAPKSWTFWLLVLYLFGVGIFTLNLLFQLGSVWLKIYSSHDTISDTGYTIVNLPQLKAPHSFFRYIFIHPDAYDFETYEQIISHEKIHVRLRHTWDLLLAELVGIVLWFNPIMWLLKQEMEKNIEYQTDDLLLRGHEVDKETYQWSLLQIAAPHKPLTITTNYNQSLLKQRIRMINAKKSTMHNYWKYAFMLPLFFGVLLVINKPIESQATALIGYVGARDQQTPVITAPVVTLTPTPVITATPTPRVSAVTTPTATPEVNANPNLSVNVNTKTSFSFNFRSDVDMSTGYWYGRQVDKEYCIEFKGGNNTRTSYWNMSECFDKSLFVKKASDSFTLTRDAGTMTLQGALDQEVSQGKYSFVKDAGFESYLEKNDITNTDKNFLFHLFMGNVDRKYVAFLKANYQDIDGERIQELAIHGITQTDYQLYLSMFDKYAQKKPSMREVIEARIHGVTQEYIQELQEAGYKDLSMRKIMELKIHGVTRKYIDGLKAAGFADLPVEQILEAKIHGIDAASAKDIRALGFGDLSLRKMIELKIHGINAEYISDLGKAGFKNLELDKIMEAKIHGINAEEAKNIRALGYGDMSLNKMIEIKIHGINSDFIKDLNNAGFKNLELDKVLDAKIHGVNASYLKDLADVGFKNLEFDKVLEAKIHGVTADFIKEARKKGYSPKEFDEYIRLKIHGMASRRNSD</sequence>
<feature type="transmembrane region" description="Helical" evidence="2">
    <location>
        <begin position="6"/>
        <end position="23"/>
    </location>
</feature>
<comment type="caution">
    <text evidence="4">The sequence shown here is derived from an EMBL/GenBank/DDBJ whole genome shotgun (WGS) entry which is preliminary data.</text>
</comment>
<gene>
    <name evidence="4" type="ORF">QNI16_19560</name>
</gene>
<feature type="transmembrane region" description="Helical" evidence="2">
    <location>
        <begin position="35"/>
        <end position="55"/>
    </location>
</feature>
<protein>
    <submittedName>
        <fullName evidence="4">M56 family metallopeptidase</fullName>
    </submittedName>
</protein>
<feature type="domain" description="Peptidase M56" evidence="3">
    <location>
        <begin position="27"/>
        <end position="298"/>
    </location>
</feature>
<feature type="transmembrane region" description="Helical" evidence="2">
    <location>
        <begin position="129"/>
        <end position="150"/>
    </location>
</feature>
<keyword evidence="2" id="KW-0812">Transmembrane</keyword>
<dbReference type="InterPro" id="IPR052173">
    <property type="entry name" value="Beta-lactam_resp_regulator"/>
</dbReference>
<keyword evidence="2" id="KW-1133">Transmembrane helix</keyword>
<dbReference type="Pfam" id="PF05569">
    <property type="entry name" value="Peptidase_M56"/>
    <property type="match status" value="1"/>
</dbReference>
<name>A0AAE3QNQ9_9BACT</name>
<proteinExistence type="predicted"/>
<feature type="transmembrane region" description="Helical" evidence="2">
    <location>
        <begin position="220"/>
        <end position="239"/>
    </location>
</feature>
<dbReference type="RefSeq" id="WP_313982028.1">
    <property type="nucleotide sequence ID" value="NZ_JASJOS010000008.1"/>
</dbReference>
<dbReference type="CDD" id="cd07341">
    <property type="entry name" value="M56_BlaR1_MecR1_like"/>
    <property type="match status" value="1"/>
</dbReference>
<evidence type="ECO:0000256" key="1">
    <source>
        <dbReference type="SAM" id="MobiDB-lite"/>
    </source>
</evidence>
<evidence type="ECO:0000259" key="3">
    <source>
        <dbReference type="Pfam" id="PF05569"/>
    </source>
</evidence>
<keyword evidence="2" id="KW-0472">Membrane</keyword>
<feature type="region of interest" description="Disordered" evidence="1">
    <location>
        <begin position="72"/>
        <end position="119"/>
    </location>
</feature>
<evidence type="ECO:0000313" key="5">
    <source>
        <dbReference type="Proteomes" id="UP001241110"/>
    </source>
</evidence>
<evidence type="ECO:0000313" key="4">
    <source>
        <dbReference type="EMBL" id="MDJ1482707.1"/>
    </source>
</evidence>
<evidence type="ECO:0000256" key="2">
    <source>
        <dbReference type="SAM" id="Phobius"/>
    </source>
</evidence>
<accession>A0AAE3QNQ9</accession>
<feature type="compositionally biased region" description="Polar residues" evidence="1">
    <location>
        <begin position="100"/>
        <end position="119"/>
    </location>
</feature>
<dbReference type="AlphaFoldDB" id="A0AAE3QNQ9"/>
<dbReference type="Proteomes" id="UP001241110">
    <property type="component" value="Unassembled WGS sequence"/>
</dbReference>
<dbReference type="InterPro" id="IPR008756">
    <property type="entry name" value="Peptidase_M56"/>
</dbReference>
<dbReference type="PANTHER" id="PTHR34978">
    <property type="entry name" value="POSSIBLE SENSOR-TRANSDUCER PROTEIN BLAR"/>
    <property type="match status" value="1"/>
</dbReference>
<dbReference type="PANTHER" id="PTHR34978:SF3">
    <property type="entry name" value="SLR0241 PROTEIN"/>
    <property type="match status" value="1"/>
</dbReference>
<dbReference type="EMBL" id="JASJOS010000008">
    <property type="protein sequence ID" value="MDJ1482707.1"/>
    <property type="molecule type" value="Genomic_DNA"/>
</dbReference>
<reference evidence="4" key="1">
    <citation type="submission" date="2023-05" db="EMBL/GenBank/DDBJ databases">
        <authorList>
            <person name="Zhang X."/>
        </authorList>
    </citation>
    <scope>NUCLEOTIDE SEQUENCE</scope>
    <source>
        <strain evidence="4">YF14B1</strain>
    </source>
</reference>